<keyword evidence="2" id="KW-0812">Transmembrane</keyword>
<organism evidence="3 4">
    <name type="scientific">Bacillus pumilus</name>
    <name type="common">Bacillus mesentericus</name>
    <dbReference type="NCBI Taxonomy" id="1408"/>
    <lineage>
        <taxon>Bacteria</taxon>
        <taxon>Bacillati</taxon>
        <taxon>Bacillota</taxon>
        <taxon>Bacilli</taxon>
        <taxon>Bacillales</taxon>
        <taxon>Bacillaceae</taxon>
        <taxon>Bacillus</taxon>
    </lineage>
</organism>
<accession>A0A2A5IJB8</accession>
<reference evidence="3 4" key="1">
    <citation type="submission" date="2017-06" db="EMBL/GenBank/DDBJ databases">
        <title>Draft Genome Sequence of Bacillus sp Strain 36R Isolated from saline sediment at Atanasia, Sonora, Mexico.</title>
        <authorList>
            <person name="Sanchez Diaz R."/>
            <person name="Quiroz Macias M.E."/>
            <person name="Ibarra Gamez J.C."/>
            <person name="Enciso Ibarra J."/>
            <person name="Gomez Gil B."/>
            <person name="Galaviz Silva L."/>
        </authorList>
    </citation>
    <scope>NUCLEOTIDE SEQUENCE [LARGE SCALE GENOMIC DNA]</scope>
    <source>
        <strain evidence="3 4">36R_ATNSAL</strain>
    </source>
</reference>
<comment type="caution">
    <text evidence="3">The sequence shown here is derived from an EMBL/GenBank/DDBJ whole genome shotgun (WGS) entry which is preliminary data.</text>
</comment>
<protein>
    <submittedName>
        <fullName evidence="3">Uncharacterized protein</fullName>
    </submittedName>
</protein>
<dbReference type="AlphaFoldDB" id="A0A2A5IJB8"/>
<feature type="transmembrane region" description="Helical" evidence="2">
    <location>
        <begin position="96"/>
        <end position="113"/>
    </location>
</feature>
<dbReference type="EMBL" id="NKHG01000145">
    <property type="protein sequence ID" value="PCK17428.1"/>
    <property type="molecule type" value="Genomic_DNA"/>
</dbReference>
<feature type="compositionally biased region" description="Low complexity" evidence="1">
    <location>
        <begin position="13"/>
        <end position="23"/>
    </location>
</feature>
<evidence type="ECO:0000256" key="2">
    <source>
        <dbReference type="SAM" id="Phobius"/>
    </source>
</evidence>
<dbReference type="Proteomes" id="UP000228754">
    <property type="component" value="Unassembled WGS sequence"/>
</dbReference>
<gene>
    <name evidence="3" type="ORF">CEY02_20020</name>
</gene>
<sequence length="117" mass="12597">PCTGPLCTFTPPSSSGSGSGLSSVFSDEDIEGLKQKVADRKDDIQDQMAEVRKVFSPGKLEISGTYDNDYQDIHGARVDLSGKSNLELFFSLGPKQVLWFLAVLIAFGILLGGRKDA</sequence>
<name>A0A2A5IJB8_BACPU</name>
<evidence type="ECO:0000313" key="3">
    <source>
        <dbReference type="EMBL" id="PCK17428.1"/>
    </source>
</evidence>
<feature type="non-terminal residue" evidence="3">
    <location>
        <position position="1"/>
    </location>
</feature>
<evidence type="ECO:0000313" key="4">
    <source>
        <dbReference type="Proteomes" id="UP000228754"/>
    </source>
</evidence>
<proteinExistence type="predicted"/>
<keyword evidence="2" id="KW-1133">Transmembrane helix</keyword>
<feature type="region of interest" description="Disordered" evidence="1">
    <location>
        <begin position="1"/>
        <end position="25"/>
    </location>
</feature>
<evidence type="ECO:0000256" key="1">
    <source>
        <dbReference type="SAM" id="MobiDB-lite"/>
    </source>
</evidence>
<keyword evidence="2" id="KW-0472">Membrane</keyword>